<proteinExistence type="predicted"/>
<dbReference type="PANTHER" id="PTHR47163">
    <property type="entry name" value="DDE_TNP_IS1595 DOMAIN-CONTAINING PROTEIN"/>
    <property type="match status" value="1"/>
</dbReference>
<accession>A0ABQ1TL64</accession>
<evidence type="ECO:0000313" key="3">
    <source>
        <dbReference type="Proteomes" id="UP000655016"/>
    </source>
</evidence>
<gene>
    <name evidence="2" type="ORF">GCM10011518_04590</name>
</gene>
<dbReference type="SMART" id="SM01126">
    <property type="entry name" value="DDE_Tnp_IS1595"/>
    <property type="match status" value="1"/>
</dbReference>
<protein>
    <submittedName>
        <fullName evidence="2">DDE transposase</fullName>
    </submittedName>
</protein>
<dbReference type="InterPro" id="IPR053164">
    <property type="entry name" value="IS1016-like_transposase"/>
</dbReference>
<keyword evidence="3" id="KW-1185">Reference proteome</keyword>
<dbReference type="NCBIfam" id="NF033547">
    <property type="entry name" value="transpos_IS1595"/>
    <property type="match status" value="1"/>
</dbReference>
<name>A0ABQ1TL64_9FLAO</name>
<comment type="caution">
    <text evidence="2">The sequence shown here is derived from an EMBL/GenBank/DDBJ whole genome shotgun (WGS) entry which is preliminary data.</text>
</comment>
<dbReference type="EMBL" id="BMKP01000001">
    <property type="protein sequence ID" value="GGE98250.1"/>
    <property type="molecule type" value="Genomic_DNA"/>
</dbReference>
<evidence type="ECO:0000259" key="1">
    <source>
        <dbReference type="SMART" id="SM01126"/>
    </source>
</evidence>
<dbReference type="Proteomes" id="UP000655016">
    <property type="component" value="Unassembled WGS sequence"/>
</dbReference>
<dbReference type="Pfam" id="PF12762">
    <property type="entry name" value="DDE_Tnp_IS1595"/>
    <property type="match status" value="1"/>
</dbReference>
<organism evidence="2 3">
    <name type="scientific">Flavobacterium limi</name>
    <dbReference type="NCBI Taxonomy" id="2045105"/>
    <lineage>
        <taxon>Bacteria</taxon>
        <taxon>Pseudomonadati</taxon>
        <taxon>Bacteroidota</taxon>
        <taxon>Flavobacteriia</taxon>
        <taxon>Flavobacteriales</taxon>
        <taxon>Flavobacteriaceae</taxon>
        <taxon>Flavobacterium</taxon>
    </lineage>
</organism>
<dbReference type="PANTHER" id="PTHR47163:SF2">
    <property type="entry name" value="SI:DKEY-17M8.2"/>
    <property type="match status" value="1"/>
</dbReference>
<dbReference type="InterPro" id="IPR024445">
    <property type="entry name" value="Tnp_ISXO2-like"/>
</dbReference>
<evidence type="ECO:0000313" key="2">
    <source>
        <dbReference type="EMBL" id="GGE98250.1"/>
    </source>
</evidence>
<reference evidence="3" key="1">
    <citation type="journal article" date="2019" name="Int. J. Syst. Evol. Microbiol.">
        <title>The Global Catalogue of Microorganisms (GCM) 10K type strain sequencing project: providing services to taxonomists for standard genome sequencing and annotation.</title>
        <authorList>
            <consortium name="The Broad Institute Genomics Platform"/>
            <consortium name="The Broad Institute Genome Sequencing Center for Infectious Disease"/>
            <person name="Wu L."/>
            <person name="Ma J."/>
        </authorList>
    </citation>
    <scope>NUCLEOTIDE SEQUENCE [LARGE SCALE GENOMIC DNA]</scope>
    <source>
        <strain evidence="3">CGMCC 1.16060</strain>
    </source>
</reference>
<sequence length="324" mass="37835">MFNKDFNSILEVAREFATEQKCIEHLEALYWNNNPVSPFHEDSKVYKCKGNKYKCKTSGKYFTVKTGSMFDNTKIELPKWFMAIFLVTNHKKGISSVQLGKDLQISQKSAWFMLMRIRKCFGIENDIDDKFEGICEADESFFGGKNKNRHKDKKVPMSQGRSFKDKTPVIGVLQRGESEIIDGKKIMHTHSKVKCIVGSNTKSETIQPFIKSVVVKDSVLISDEWFGYRGLDSMYDHHVVDHGKKQYVDFDNPEIHSNSMEGFWGIIKRGYNGTYNWWSKKHMQNYVDEFVFRFNLRTVQNNERFNSLLLNSQIRTKYKDLMNA</sequence>
<dbReference type="RefSeq" id="WP_163392355.1">
    <property type="nucleotide sequence ID" value="NZ_BMKP01000001.1"/>
</dbReference>
<feature type="domain" description="ISXO2-like transposase" evidence="1">
    <location>
        <begin position="130"/>
        <end position="295"/>
    </location>
</feature>